<keyword evidence="9" id="KW-1185">Reference proteome</keyword>
<dbReference type="AlphaFoldDB" id="A0AA38I1L7"/>
<dbReference type="PROSITE" id="PS00122">
    <property type="entry name" value="CARBOXYLESTERASE_B_1"/>
    <property type="match status" value="1"/>
</dbReference>
<feature type="domain" description="Carboxylesterase type B" evidence="7">
    <location>
        <begin position="4"/>
        <end position="321"/>
    </location>
</feature>
<evidence type="ECO:0000256" key="6">
    <source>
        <dbReference type="RuleBase" id="RU361235"/>
    </source>
</evidence>
<dbReference type="Pfam" id="PF00135">
    <property type="entry name" value="COesterase"/>
    <property type="match status" value="1"/>
</dbReference>
<dbReference type="InterPro" id="IPR029058">
    <property type="entry name" value="AB_hydrolase_fold"/>
</dbReference>
<dbReference type="GO" id="GO:0052689">
    <property type="term" value="F:carboxylic ester hydrolase activity"/>
    <property type="evidence" value="ECO:0007669"/>
    <property type="project" value="UniProtKB-KW"/>
</dbReference>
<accession>A0AA38I1L7</accession>
<keyword evidence="4" id="KW-1015">Disulfide bond</keyword>
<dbReference type="EC" id="3.1.1.-" evidence="6"/>
<evidence type="ECO:0000256" key="4">
    <source>
        <dbReference type="ARBA" id="ARBA00023157"/>
    </source>
</evidence>
<evidence type="ECO:0000313" key="8">
    <source>
        <dbReference type="EMBL" id="KAJ3645089.1"/>
    </source>
</evidence>
<evidence type="ECO:0000256" key="3">
    <source>
        <dbReference type="ARBA" id="ARBA00022801"/>
    </source>
</evidence>
<dbReference type="PANTHER" id="PTHR43142:SF1">
    <property type="entry name" value="CARBOXYLIC ESTER HYDROLASE"/>
    <property type="match status" value="1"/>
</dbReference>
<evidence type="ECO:0000259" key="7">
    <source>
        <dbReference type="Pfam" id="PF00135"/>
    </source>
</evidence>
<evidence type="ECO:0000256" key="5">
    <source>
        <dbReference type="ARBA" id="ARBA00023180"/>
    </source>
</evidence>
<dbReference type="Proteomes" id="UP001168821">
    <property type="component" value="Unassembled WGS sequence"/>
</dbReference>
<dbReference type="InterPro" id="IPR002018">
    <property type="entry name" value="CarbesteraseB"/>
</dbReference>
<dbReference type="SUPFAM" id="SSF53474">
    <property type="entry name" value="alpha/beta-Hydrolases"/>
    <property type="match status" value="1"/>
</dbReference>
<dbReference type="InterPro" id="IPR019826">
    <property type="entry name" value="Carboxylesterase_B_AS"/>
</dbReference>
<sequence>MVQHEVTIHQGTLRGSTGTDLRGDTFLKFQGIPYAKPPLGDLRFKTPVPPENGLAFSMPPKKGAFVTNETFSKSSSGGLSFFFDYPKLKQFWLPEDEKDLRPVMFWIHGGVFILQHGGEELHSPDFLITEDVVVVTINYRLGLLGFISSDDTSLDIPGSAGLKDQVMALKWVQEKIDKFGGDPNDVTVFGQSAGAVSVHLMVLSPLAKGLFHKAIAQSGSAINPWVQARKGVKRVAEVMGLEGADDKTVFDAVTKKSKEEILGLQEIMDDVFMFLIKYIGLVIETNSKEPSMTEEPINIMKSGNFSQVQFLTGCTSLEGATLDLVVKSIDFNLILY</sequence>
<comment type="similarity">
    <text evidence="1 6">Belongs to the type-B carboxylesterase/lipase family.</text>
</comment>
<keyword evidence="3 6" id="KW-0378">Hydrolase</keyword>
<dbReference type="EMBL" id="JALNTZ010000007">
    <property type="protein sequence ID" value="KAJ3645089.1"/>
    <property type="molecule type" value="Genomic_DNA"/>
</dbReference>
<name>A0AA38I1L7_9CUCU</name>
<organism evidence="8 9">
    <name type="scientific">Zophobas morio</name>
    <dbReference type="NCBI Taxonomy" id="2755281"/>
    <lineage>
        <taxon>Eukaryota</taxon>
        <taxon>Metazoa</taxon>
        <taxon>Ecdysozoa</taxon>
        <taxon>Arthropoda</taxon>
        <taxon>Hexapoda</taxon>
        <taxon>Insecta</taxon>
        <taxon>Pterygota</taxon>
        <taxon>Neoptera</taxon>
        <taxon>Endopterygota</taxon>
        <taxon>Coleoptera</taxon>
        <taxon>Polyphaga</taxon>
        <taxon>Cucujiformia</taxon>
        <taxon>Tenebrionidae</taxon>
        <taxon>Zophobas</taxon>
    </lineage>
</organism>
<keyword evidence="5" id="KW-0325">Glycoprotein</keyword>
<proteinExistence type="inferred from homology"/>
<gene>
    <name evidence="8" type="ORF">Zmor_022776</name>
</gene>
<evidence type="ECO:0000313" key="9">
    <source>
        <dbReference type="Proteomes" id="UP001168821"/>
    </source>
</evidence>
<dbReference type="Gene3D" id="3.40.50.1820">
    <property type="entry name" value="alpha/beta hydrolase"/>
    <property type="match status" value="1"/>
</dbReference>
<evidence type="ECO:0000256" key="1">
    <source>
        <dbReference type="ARBA" id="ARBA00005964"/>
    </source>
</evidence>
<evidence type="ECO:0000256" key="2">
    <source>
        <dbReference type="ARBA" id="ARBA00022487"/>
    </source>
</evidence>
<protein>
    <recommendedName>
        <fullName evidence="6">Carboxylic ester hydrolase</fullName>
        <ecNumber evidence="6">3.1.1.-</ecNumber>
    </recommendedName>
</protein>
<comment type="caution">
    <text evidence="8">The sequence shown here is derived from an EMBL/GenBank/DDBJ whole genome shotgun (WGS) entry which is preliminary data.</text>
</comment>
<dbReference type="PANTHER" id="PTHR43142">
    <property type="entry name" value="CARBOXYLIC ESTER HYDROLASE"/>
    <property type="match status" value="1"/>
</dbReference>
<reference evidence="8" key="1">
    <citation type="journal article" date="2023" name="G3 (Bethesda)">
        <title>Whole genome assemblies of Zophobas morio and Tenebrio molitor.</title>
        <authorList>
            <person name="Kaur S."/>
            <person name="Stinson S.A."/>
            <person name="diCenzo G.C."/>
        </authorList>
    </citation>
    <scope>NUCLEOTIDE SEQUENCE</scope>
    <source>
        <strain evidence="8">QUZm001</strain>
    </source>
</reference>
<keyword evidence="2" id="KW-0719">Serine esterase</keyword>